<dbReference type="InterPro" id="IPR001789">
    <property type="entry name" value="Sig_transdc_resp-reg_receiver"/>
</dbReference>
<dbReference type="SUPFAM" id="SSF52172">
    <property type="entry name" value="CheY-like"/>
    <property type="match status" value="1"/>
</dbReference>
<sequence length="220" mass="24431">MRVLVVEDDDNLRIALDVSLRSAGFAVDAVGDLPVADEALFVNAYDCVVFDRMLPSGDSLGYVQHRRRSGWLVPVLFLTARDSTADRVAGLQLGGDYLVKPFEMAELVARVRSLCRLSPAPRTRPAVLRRGDVELDAGTREVRRAGVLLTLAPKEFLVLERLMAAAGAPVPRKELIEHAWDRMADPDSNVLEVVVRQLRRKLREQTLIETVRGVGYRFAG</sequence>
<evidence type="ECO:0000256" key="3">
    <source>
        <dbReference type="PROSITE-ProRule" id="PRU01091"/>
    </source>
</evidence>
<dbReference type="PANTHER" id="PTHR48111:SF36">
    <property type="entry name" value="TRANSCRIPTIONAL REGULATORY PROTEIN CUTR"/>
    <property type="match status" value="1"/>
</dbReference>
<feature type="modified residue" description="4-aspartylphosphate" evidence="2">
    <location>
        <position position="51"/>
    </location>
</feature>
<evidence type="ECO:0000256" key="1">
    <source>
        <dbReference type="ARBA" id="ARBA00023125"/>
    </source>
</evidence>
<dbReference type="PROSITE" id="PS50110">
    <property type="entry name" value="RESPONSE_REGULATORY"/>
    <property type="match status" value="1"/>
</dbReference>
<dbReference type="RefSeq" id="WP_354734994.1">
    <property type="nucleotide sequence ID" value="NZ_JBHMAY010000007.1"/>
</dbReference>
<evidence type="ECO:0000256" key="2">
    <source>
        <dbReference type="PROSITE-ProRule" id="PRU00169"/>
    </source>
</evidence>
<dbReference type="InterPro" id="IPR036388">
    <property type="entry name" value="WH-like_DNA-bd_sf"/>
</dbReference>
<dbReference type="SMART" id="SM00448">
    <property type="entry name" value="REC"/>
    <property type="match status" value="1"/>
</dbReference>
<evidence type="ECO:0000259" key="5">
    <source>
        <dbReference type="PROSITE" id="PS51755"/>
    </source>
</evidence>
<dbReference type="Pfam" id="PF00486">
    <property type="entry name" value="Trans_reg_C"/>
    <property type="match status" value="1"/>
</dbReference>
<dbReference type="InterPro" id="IPR039420">
    <property type="entry name" value="WalR-like"/>
</dbReference>
<organism evidence="6 7">
    <name type="scientific">Amycolatopsis halotolerans</name>
    <dbReference type="NCBI Taxonomy" id="330083"/>
    <lineage>
        <taxon>Bacteria</taxon>
        <taxon>Bacillati</taxon>
        <taxon>Actinomycetota</taxon>
        <taxon>Actinomycetes</taxon>
        <taxon>Pseudonocardiales</taxon>
        <taxon>Pseudonocardiaceae</taxon>
        <taxon>Amycolatopsis</taxon>
    </lineage>
</organism>
<dbReference type="Proteomes" id="UP001595764">
    <property type="component" value="Unassembled WGS sequence"/>
</dbReference>
<proteinExistence type="predicted"/>
<evidence type="ECO:0000313" key="6">
    <source>
        <dbReference type="EMBL" id="MFC3510632.1"/>
    </source>
</evidence>
<dbReference type="Pfam" id="PF00072">
    <property type="entry name" value="Response_reg"/>
    <property type="match status" value="1"/>
</dbReference>
<dbReference type="InterPro" id="IPR001867">
    <property type="entry name" value="OmpR/PhoB-type_DNA-bd"/>
</dbReference>
<comment type="caution">
    <text evidence="6">The sequence shown here is derived from an EMBL/GenBank/DDBJ whole genome shotgun (WGS) entry which is preliminary data.</text>
</comment>
<keyword evidence="2" id="KW-0597">Phosphoprotein</keyword>
<dbReference type="EMBL" id="JBHRWI010000015">
    <property type="protein sequence ID" value="MFC3510632.1"/>
    <property type="molecule type" value="Genomic_DNA"/>
</dbReference>
<protein>
    <submittedName>
        <fullName evidence="6">Response regulator transcription factor</fullName>
    </submittedName>
</protein>
<feature type="domain" description="OmpR/PhoB-type" evidence="5">
    <location>
        <begin position="125"/>
        <end position="220"/>
    </location>
</feature>
<dbReference type="SMART" id="SM00862">
    <property type="entry name" value="Trans_reg_C"/>
    <property type="match status" value="1"/>
</dbReference>
<evidence type="ECO:0000259" key="4">
    <source>
        <dbReference type="PROSITE" id="PS50110"/>
    </source>
</evidence>
<keyword evidence="1 3" id="KW-0238">DNA-binding</keyword>
<dbReference type="Gene3D" id="3.40.50.2300">
    <property type="match status" value="1"/>
</dbReference>
<gene>
    <name evidence="6" type="ORF">ACFORO_10700</name>
</gene>
<dbReference type="PANTHER" id="PTHR48111">
    <property type="entry name" value="REGULATOR OF RPOS"/>
    <property type="match status" value="1"/>
</dbReference>
<keyword evidence="7" id="KW-1185">Reference proteome</keyword>
<reference evidence="7" key="1">
    <citation type="journal article" date="2019" name="Int. J. Syst. Evol. Microbiol.">
        <title>The Global Catalogue of Microorganisms (GCM) 10K type strain sequencing project: providing services to taxonomists for standard genome sequencing and annotation.</title>
        <authorList>
            <consortium name="The Broad Institute Genomics Platform"/>
            <consortium name="The Broad Institute Genome Sequencing Center for Infectious Disease"/>
            <person name="Wu L."/>
            <person name="Ma J."/>
        </authorList>
    </citation>
    <scope>NUCLEOTIDE SEQUENCE [LARGE SCALE GENOMIC DNA]</scope>
    <source>
        <strain evidence="7">CGMCC 4.7682</strain>
    </source>
</reference>
<dbReference type="SUPFAM" id="SSF46894">
    <property type="entry name" value="C-terminal effector domain of the bipartite response regulators"/>
    <property type="match status" value="1"/>
</dbReference>
<dbReference type="Gene3D" id="1.10.10.10">
    <property type="entry name" value="Winged helix-like DNA-binding domain superfamily/Winged helix DNA-binding domain"/>
    <property type="match status" value="1"/>
</dbReference>
<dbReference type="InterPro" id="IPR016032">
    <property type="entry name" value="Sig_transdc_resp-reg_C-effctor"/>
</dbReference>
<evidence type="ECO:0000313" key="7">
    <source>
        <dbReference type="Proteomes" id="UP001595764"/>
    </source>
</evidence>
<name>A0ABV7QFI3_9PSEU</name>
<dbReference type="CDD" id="cd00383">
    <property type="entry name" value="trans_reg_C"/>
    <property type="match status" value="1"/>
</dbReference>
<dbReference type="Gene3D" id="6.10.250.690">
    <property type="match status" value="1"/>
</dbReference>
<accession>A0ABV7QFI3</accession>
<dbReference type="InterPro" id="IPR011006">
    <property type="entry name" value="CheY-like_superfamily"/>
</dbReference>
<feature type="DNA-binding region" description="OmpR/PhoB-type" evidence="3">
    <location>
        <begin position="125"/>
        <end position="220"/>
    </location>
</feature>
<dbReference type="PROSITE" id="PS51755">
    <property type="entry name" value="OMPR_PHOB"/>
    <property type="match status" value="1"/>
</dbReference>
<feature type="domain" description="Response regulatory" evidence="4">
    <location>
        <begin position="2"/>
        <end position="115"/>
    </location>
</feature>